<keyword evidence="2" id="KW-1185">Reference proteome</keyword>
<dbReference type="InterPro" id="IPR032865">
    <property type="entry name" value="Prok-E2_A"/>
</dbReference>
<organism evidence="1 2">
    <name type="scientific">Mesorhizobium tamadayense</name>
    <dbReference type="NCBI Taxonomy" id="425306"/>
    <lineage>
        <taxon>Bacteria</taxon>
        <taxon>Pseudomonadati</taxon>
        <taxon>Pseudomonadota</taxon>
        <taxon>Alphaproteobacteria</taxon>
        <taxon>Hyphomicrobiales</taxon>
        <taxon>Phyllobacteriaceae</taxon>
        <taxon>Mesorhizobium</taxon>
    </lineage>
</organism>
<reference evidence="1 2" key="1">
    <citation type="submission" date="2018-11" db="EMBL/GenBank/DDBJ databases">
        <title>the genome of Mesorhizobium tamadayense DSM 28320.</title>
        <authorList>
            <person name="Gao J."/>
        </authorList>
    </citation>
    <scope>NUCLEOTIDE SEQUENCE [LARGE SCALE GENOMIC DNA]</scope>
    <source>
        <strain evidence="1 2">DSM 28320</strain>
    </source>
</reference>
<dbReference type="InterPro" id="IPR035985">
    <property type="entry name" value="Ubiquitin-activating_enz"/>
</dbReference>
<dbReference type="Proteomes" id="UP000273786">
    <property type="component" value="Unassembled WGS sequence"/>
</dbReference>
<dbReference type="EMBL" id="RQXT01000101">
    <property type="protein sequence ID" value="RRH87725.1"/>
    <property type="molecule type" value="Genomic_DNA"/>
</dbReference>
<evidence type="ECO:0008006" key="3">
    <source>
        <dbReference type="Google" id="ProtNLM"/>
    </source>
</evidence>
<evidence type="ECO:0000313" key="2">
    <source>
        <dbReference type="Proteomes" id="UP000273786"/>
    </source>
</evidence>
<name>A0A3P3EN10_9HYPH</name>
<proteinExistence type="predicted"/>
<comment type="caution">
    <text evidence="1">The sequence shown here is derived from an EMBL/GenBank/DDBJ whole genome shotgun (WGS) entry which is preliminary data.</text>
</comment>
<gene>
    <name evidence="1" type="ORF">EH240_36030</name>
</gene>
<protein>
    <recommendedName>
        <fullName evidence="3">JAB domain-containing protein</fullName>
    </recommendedName>
</protein>
<accession>A0A3P3EN10</accession>
<dbReference type="GO" id="GO:0008641">
    <property type="term" value="F:ubiquitin-like modifier activating enzyme activity"/>
    <property type="evidence" value="ECO:0007669"/>
    <property type="project" value="InterPro"/>
</dbReference>
<dbReference type="Pfam" id="PF14457">
    <property type="entry name" value="Prok-E2_A"/>
    <property type="match status" value="1"/>
</dbReference>
<dbReference type="OrthoDB" id="7516877at2"/>
<dbReference type="SUPFAM" id="SSF69572">
    <property type="entry name" value="Activating enzymes of the ubiquitin-like proteins"/>
    <property type="match status" value="1"/>
</dbReference>
<dbReference type="Gene3D" id="3.40.50.720">
    <property type="entry name" value="NAD(P)-binding Rossmann-like Domain"/>
    <property type="match status" value="1"/>
</dbReference>
<dbReference type="RefSeq" id="WP_125007108.1">
    <property type="nucleotide sequence ID" value="NZ_RQXT01000101.1"/>
</dbReference>
<evidence type="ECO:0000313" key="1">
    <source>
        <dbReference type="EMBL" id="RRH87725.1"/>
    </source>
</evidence>
<sequence>MTGVTKAIRRALDVVSGHPLVREIRTLDEHGSKVAVDFVVPMPSRWIGAGQSPAGVRPVETVTFTFDDFFPLAVPLIELRQDFNRSHPHVQPSRTEDPPRPCYFEGDPQDLLRYRGMEGIMVQVADWLEKAAAAALMDFSQGWEPIRRDSINDWVEVDPNFVRGFVNRDGGSAFAVSQHLGLELRSGGHAYAISVEAQRQSLGPDFFRKVIENAAGVGLSVIVWGGKTPSGDPVVSDRYLPETVRTMAELTDRAAHYGLQAQLRAAFGLLQTRFGKSAYNLPLILTLLLVVRRPADVIGQGSPLEIVPYVMEVRSASDLSGSSEVPVRPAAVRDAISRKLLASVSGSRPLEEAQWTLIGCGSVGAKLAIHLAREGRAPTTLVDRSLMAPHNYARHGLVPIPQFPVPDWKADAVARAIQGLGQSATPLHEDLAVALASSPPAKQIWPKATQLLVDATGSPTVTDALCLPQVEAKRPRVVETSLLGRGSVSYMAIEGPKANPSVQDLQAESYRVMADDDTLRELALASASDVVVVGQGCSTRTAQMTDARLSTFVPGMARYLSAALERGLPVQEGELAIGRVDDDLMNQSWQRFTVPAFRRLRSSTGRRASISHSVVELIDSAIADRPHVETGGILIGRFNEATDSFHMVDIVEPPPDSRFSAAEFTLGVEGIRDRLKGYNDRTRGTLYPVGTWHNHLANTPASLTDLATAAALALGQRFPVVLMIRTPGSIRGVIADSDRSGATPAVTIESLEETLP</sequence>
<dbReference type="AlphaFoldDB" id="A0A3P3EN10"/>